<reference evidence="1" key="2">
    <citation type="submission" date="2020-05" db="UniProtKB">
        <authorList>
            <consortium name="EnsemblMetazoa"/>
        </authorList>
    </citation>
    <scope>IDENTIFICATION</scope>
    <source>
        <strain evidence="1">IAEA</strain>
    </source>
</reference>
<dbReference type="Proteomes" id="UP000092445">
    <property type="component" value="Unassembled WGS sequence"/>
</dbReference>
<evidence type="ECO:0000313" key="1">
    <source>
        <dbReference type="EnsemblMetazoa" id="GPAI016360-PA"/>
    </source>
</evidence>
<keyword evidence="2" id="KW-1185">Reference proteome</keyword>
<dbReference type="InterPro" id="IPR032004">
    <property type="entry name" value="DUF4790"/>
</dbReference>
<accession>A0A1A9ZJ60</accession>
<sequence length="135" mass="16180">MDTSVNLFQRPMNALQKQWYRLLLARKVGFQVDGKTKEIPVEKTYSTICQKRYKEAFHRYNQQFHKEIKHLEAMQPSAMDAMRIHRTFAITTLWPPLHSKREINLTLAQLEKVLSVNERRHLQQILKYGPDLKRF</sequence>
<proteinExistence type="predicted"/>
<dbReference type="VEuPathDB" id="VectorBase:GPAI016360"/>
<dbReference type="EnsemblMetazoa" id="GPAI016360-RA">
    <property type="protein sequence ID" value="GPAI016360-PA"/>
    <property type="gene ID" value="GPAI016360"/>
</dbReference>
<organism evidence="1 2">
    <name type="scientific">Glossina pallidipes</name>
    <name type="common">Tsetse fly</name>
    <dbReference type="NCBI Taxonomy" id="7398"/>
    <lineage>
        <taxon>Eukaryota</taxon>
        <taxon>Metazoa</taxon>
        <taxon>Ecdysozoa</taxon>
        <taxon>Arthropoda</taxon>
        <taxon>Hexapoda</taxon>
        <taxon>Insecta</taxon>
        <taxon>Pterygota</taxon>
        <taxon>Neoptera</taxon>
        <taxon>Endopterygota</taxon>
        <taxon>Diptera</taxon>
        <taxon>Brachycera</taxon>
        <taxon>Muscomorpha</taxon>
        <taxon>Hippoboscoidea</taxon>
        <taxon>Glossinidae</taxon>
        <taxon>Glossina</taxon>
    </lineage>
</organism>
<evidence type="ECO:0000313" key="2">
    <source>
        <dbReference type="Proteomes" id="UP000092445"/>
    </source>
</evidence>
<reference evidence="2" key="1">
    <citation type="submission" date="2014-03" db="EMBL/GenBank/DDBJ databases">
        <authorList>
            <person name="Aksoy S."/>
            <person name="Warren W."/>
            <person name="Wilson R.K."/>
        </authorList>
    </citation>
    <scope>NUCLEOTIDE SEQUENCE [LARGE SCALE GENOMIC DNA]</scope>
    <source>
        <strain evidence="2">IAEA</strain>
    </source>
</reference>
<protein>
    <submittedName>
        <fullName evidence="1">Uncharacterized protein</fullName>
    </submittedName>
</protein>
<name>A0A1A9ZJ60_GLOPL</name>
<dbReference type="AlphaFoldDB" id="A0A1A9ZJ60"/>
<dbReference type="Pfam" id="PF16037">
    <property type="entry name" value="DUF4790"/>
    <property type="match status" value="1"/>
</dbReference>